<gene>
    <name evidence="4" type="ORF">DTO57_09765</name>
</gene>
<keyword evidence="5" id="KW-1185">Reference proteome</keyword>
<feature type="transmembrane region" description="Helical" evidence="2">
    <location>
        <begin position="146"/>
        <end position="164"/>
    </location>
</feature>
<sequence length="722" mass="76152">MGRRDLRGAAMNKPRILPHLAVIAALVTAILPLTTLLDTGWFVASVAIIVAIVAVGYAGRWVRGSVAISAQALVWFVGIWWAYPGGIGDLVGIGGWGLPRVLESAGAQILTSVAPVAVGAPLRFALVGAIGLLAILVDASANSWRMPLVSALPLAAVFIAPQIAVPRDDHLLYAIVFAIALLLLIASRGSAEPRRRSSVAAVAIVVVAACVAVVAAPLVPYAPTTGIALYTRPTSVDVSIELGDDLRNRSNVEVMQVRTNLLVAPYLRLATHTGFGDDGWQVDTGGTTPLSEGFDDVEVADGIESTARTTWVDQVRLDTLFLPLPENTFDVDGAGDGWQILASNRTARTSSGTTQGIDYAARSIDLSPTREQFEALRTTGAPDAALELTDEVLSGTIGSTAATVTADARTPYDRAIALQSWLRSSEFTYSLDTPVTDGFDGSDAEAIETFLEVREGYCVHFASAFTLMARSVGLPTRIAVGYLPGVATGDRVDGRPVYSVTADRLHAWPEVYFDDIGWTQFDPTPSVAQAQNVTAVESDPSDPEPEAPAPSAAAEDEPEPQATETASATPTPTETAATTPQAERDDANPWWILVVAAAIIVLGALPWAARRVTRALRLAAARRGDAVAAWREVVAMVDDARIPRGRALSERALARALLADPVRLAPAGPEATALAALLGAVERARYSGSAAGAGDLSPHLRALAPALRPAWRGLAPRSLWRR</sequence>
<evidence type="ECO:0000256" key="1">
    <source>
        <dbReference type="SAM" id="MobiDB-lite"/>
    </source>
</evidence>
<dbReference type="PANTHER" id="PTHR42736:SF1">
    <property type="entry name" value="PROTEIN-GLUTAMINE GAMMA-GLUTAMYLTRANSFERASE"/>
    <property type="match status" value="1"/>
</dbReference>
<feature type="transmembrane region" description="Helical" evidence="2">
    <location>
        <begin position="199"/>
        <end position="222"/>
    </location>
</feature>
<dbReference type="Proteomes" id="UP000253508">
    <property type="component" value="Unassembled WGS sequence"/>
</dbReference>
<feature type="transmembrane region" description="Helical" evidence="2">
    <location>
        <begin position="590"/>
        <end position="609"/>
    </location>
</feature>
<feature type="compositionally biased region" description="Low complexity" evidence="1">
    <location>
        <begin position="560"/>
        <end position="581"/>
    </location>
</feature>
<dbReference type="Gene3D" id="3.10.620.30">
    <property type="match status" value="1"/>
</dbReference>
<dbReference type="PANTHER" id="PTHR42736">
    <property type="entry name" value="PROTEIN-GLUTAMINE GAMMA-GLUTAMYLTRANSFERASE"/>
    <property type="match status" value="1"/>
</dbReference>
<keyword evidence="2" id="KW-0472">Membrane</keyword>
<feature type="transmembrane region" description="Helical" evidence="2">
    <location>
        <begin position="40"/>
        <end position="59"/>
    </location>
</feature>
<dbReference type="InterPro" id="IPR052901">
    <property type="entry name" value="Bact_TGase-like"/>
</dbReference>
<proteinExistence type="predicted"/>
<feature type="transmembrane region" description="Helical" evidence="2">
    <location>
        <begin position="120"/>
        <end position="139"/>
    </location>
</feature>
<dbReference type="InterPro" id="IPR021878">
    <property type="entry name" value="TgpA_N"/>
</dbReference>
<keyword evidence="2" id="KW-1133">Transmembrane helix</keyword>
<organism evidence="4 5">
    <name type="scientific">Microbacterium sorbitolivorans</name>
    <dbReference type="NCBI Taxonomy" id="1867410"/>
    <lineage>
        <taxon>Bacteria</taxon>
        <taxon>Bacillati</taxon>
        <taxon>Actinomycetota</taxon>
        <taxon>Actinomycetes</taxon>
        <taxon>Micrococcales</taxon>
        <taxon>Microbacteriaceae</taxon>
        <taxon>Microbacterium</taxon>
    </lineage>
</organism>
<evidence type="ECO:0000313" key="5">
    <source>
        <dbReference type="Proteomes" id="UP000253508"/>
    </source>
</evidence>
<dbReference type="SUPFAM" id="SSF54001">
    <property type="entry name" value="Cysteine proteinases"/>
    <property type="match status" value="1"/>
</dbReference>
<protein>
    <submittedName>
        <fullName evidence="4">Transglutaminase domain-containing protein</fullName>
    </submittedName>
</protein>
<name>A0A367Y056_9MICO</name>
<dbReference type="InterPro" id="IPR002931">
    <property type="entry name" value="Transglutaminase-like"/>
</dbReference>
<evidence type="ECO:0000256" key="2">
    <source>
        <dbReference type="SAM" id="Phobius"/>
    </source>
</evidence>
<accession>A0A367Y056</accession>
<feature type="transmembrane region" description="Helical" evidence="2">
    <location>
        <begin position="170"/>
        <end position="187"/>
    </location>
</feature>
<dbReference type="AlphaFoldDB" id="A0A367Y056"/>
<feature type="region of interest" description="Disordered" evidence="1">
    <location>
        <begin position="530"/>
        <end position="583"/>
    </location>
</feature>
<dbReference type="InterPro" id="IPR038765">
    <property type="entry name" value="Papain-like_cys_pep_sf"/>
</dbReference>
<dbReference type="EMBL" id="QORO01000003">
    <property type="protein sequence ID" value="RCK58442.1"/>
    <property type="molecule type" value="Genomic_DNA"/>
</dbReference>
<evidence type="ECO:0000313" key="4">
    <source>
        <dbReference type="EMBL" id="RCK58442.1"/>
    </source>
</evidence>
<feature type="domain" description="Transglutaminase-like" evidence="3">
    <location>
        <begin position="450"/>
        <end position="525"/>
    </location>
</feature>
<reference evidence="4 5" key="1">
    <citation type="submission" date="2018-07" db="EMBL/GenBank/DDBJ databases">
        <title>Microbacterium endoborsara sp. nov., a novel actinobacterium isolated from Borszczowia aralocaspica.</title>
        <authorList>
            <person name="An D."/>
        </authorList>
    </citation>
    <scope>NUCLEOTIDE SEQUENCE [LARGE SCALE GENOMIC DNA]</scope>
    <source>
        <strain evidence="4 5">C1.15228</strain>
    </source>
</reference>
<dbReference type="OrthoDB" id="9804023at2"/>
<dbReference type="Pfam" id="PF11992">
    <property type="entry name" value="TgpA_N"/>
    <property type="match status" value="1"/>
</dbReference>
<comment type="caution">
    <text evidence="4">The sequence shown here is derived from an EMBL/GenBank/DDBJ whole genome shotgun (WGS) entry which is preliminary data.</text>
</comment>
<dbReference type="Pfam" id="PF01841">
    <property type="entry name" value="Transglut_core"/>
    <property type="match status" value="1"/>
</dbReference>
<keyword evidence="2" id="KW-0812">Transmembrane</keyword>
<evidence type="ECO:0000259" key="3">
    <source>
        <dbReference type="SMART" id="SM00460"/>
    </source>
</evidence>
<feature type="transmembrane region" description="Helical" evidence="2">
    <location>
        <begin position="16"/>
        <end position="34"/>
    </location>
</feature>
<dbReference type="SMART" id="SM00460">
    <property type="entry name" value="TGc"/>
    <property type="match status" value="1"/>
</dbReference>